<dbReference type="SUPFAM" id="SSF69737">
    <property type="entry name" value="Urease metallochaperone UreE, C-terminal domain"/>
    <property type="match status" value="1"/>
</dbReference>
<dbReference type="Pfam" id="PF05194">
    <property type="entry name" value="UreE_C"/>
    <property type="match status" value="1"/>
</dbReference>
<dbReference type="Pfam" id="PF02814">
    <property type="entry name" value="UreE_N"/>
    <property type="match status" value="1"/>
</dbReference>
<evidence type="ECO:0000256" key="6">
    <source>
        <dbReference type="SAM" id="MobiDB-lite"/>
    </source>
</evidence>
<dbReference type="PIRSF" id="PIRSF036402">
    <property type="entry name" value="Ureas_acces_UreE"/>
    <property type="match status" value="1"/>
</dbReference>
<proteinExistence type="inferred from homology"/>
<dbReference type="CDD" id="cd00571">
    <property type="entry name" value="UreE"/>
    <property type="match status" value="1"/>
</dbReference>
<evidence type="ECO:0000256" key="5">
    <source>
        <dbReference type="HAMAP-Rule" id="MF_00822"/>
    </source>
</evidence>
<name>K2PPM2_9HYPH</name>
<dbReference type="SMART" id="SM00988">
    <property type="entry name" value="UreE_N"/>
    <property type="match status" value="1"/>
</dbReference>
<dbReference type="PATRIC" id="fig|1231190.3.peg.1430"/>
<keyword evidence="9" id="KW-1185">Reference proteome</keyword>
<keyword evidence="4 5" id="KW-0143">Chaperone</keyword>
<feature type="region of interest" description="Disordered" evidence="6">
    <location>
        <begin position="138"/>
        <end position="174"/>
    </location>
</feature>
<feature type="compositionally biased region" description="Basic residues" evidence="6">
    <location>
        <begin position="141"/>
        <end position="174"/>
    </location>
</feature>
<dbReference type="GO" id="GO:0005737">
    <property type="term" value="C:cytoplasm"/>
    <property type="evidence" value="ECO:0007669"/>
    <property type="project" value="UniProtKB-SubCell"/>
</dbReference>
<dbReference type="Proteomes" id="UP000007374">
    <property type="component" value="Unassembled WGS sequence"/>
</dbReference>
<dbReference type="Gene3D" id="2.60.260.20">
    <property type="entry name" value="Urease metallochaperone UreE, N-terminal domain"/>
    <property type="match status" value="1"/>
</dbReference>
<dbReference type="GO" id="GO:0006457">
    <property type="term" value="P:protein folding"/>
    <property type="evidence" value="ECO:0007669"/>
    <property type="project" value="InterPro"/>
</dbReference>
<dbReference type="eggNOG" id="COG2371">
    <property type="taxonomic scope" value="Bacteria"/>
</dbReference>
<dbReference type="EMBL" id="AMSI01000004">
    <property type="protein sequence ID" value="EKF43022.1"/>
    <property type="molecule type" value="Genomic_DNA"/>
</dbReference>
<comment type="similarity">
    <text evidence="5">Belongs to the UreE family.</text>
</comment>
<dbReference type="InterPro" id="IPR007864">
    <property type="entry name" value="UreE_C_dom"/>
</dbReference>
<comment type="function">
    <text evidence="5">Involved in urease metallocenter assembly. Binds nickel. Probably functions as a nickel donor during metallocenter assembly.</text>
</comment>
<protein>
    <recommendedName>
        <fullName evidence="5">Urease accessory protein UreE</fullName>
    </recommendedName>
</protein>
<dbReference type="SUPFAM" id="SSF69287">
    <property type="entry name" value="Urease metallochaperone UreE, N-terminal domain"/>
    <property type="match status" value="1"/>
</dbReference>
<gene>
    <name evidence="5" type="primary">ureE</name>
    <name evidence="8" type="ORF">NA8A_06794</name>
</gene>
<evidence type="ECO:0000256" key="2">
    <source>
        <dbReference type="ARBA" id="ARBA00022490"/>
    </source>
</evidence>
<dbReference type="GO" id="GO:0065003">
    <property type="term" value="P:protein-containing complex assembly"/>
    <property type="evidence" value="ECO:0007669"/>
    <property type="project" value="InterPro"/>
</dbReference>
<dbReference type="InterPro" id="IPR012406">
    <property type="entry name" value="UreE"/>
</dbReference>
<dbReference type="HAMAP" id="MF_00822">
    <property type="entry name" value="UreE"/>
    <property type="match status" value="1"/>
</dbReference>
<organism evidence="8 9">
    <name type="scientific">Nitratireductor indicus C115</name>
    <dbReference type="NCBI Taxonomy" id="1231190"/>
    <lineage>
        <taxon>Bacteria</taxon>
        <taxon>Pseudomonadati</taxon>
        <taxon>Pseudomonadota</taxon>
        <taxon>Alphaproteobacteria</taxon>
        <taxon>Hyphomicrobiales</taxon>
        <taxon>Phyllobacteriaceae</taxon>
        <taxon>Nitratireductor</taxon>
    </lineage>
</organism>
<comment type="subcellular location">
    <subcellularLocation>
        <location evidence="1 5">Cytoplasm</location>
    </subcellularLocation>
</comment>
<accession>K2PPM2</accession>
<keyword evidence="3 5" id="KW-0533">Nickel</keyword>
<dbReference type="GO" id="GO:0016151">
    <property type="term" value="F:nickel cation binding"/>
    <property type="evidence" value="ECO:0007669"/>
    <property type="project" value="UniProtKB-UniRule"/>
</dbReference>
<keyword evidence="2 5" id="KW-0963">Cytoplasm</keyword>
<dbReference type="InterPro" id="IPR004029">
    <property type="entry name" value="UreE_N"/>
</dbReference>
<dbReference type="STRING" id="721133.SAMN05216176_10559"/>
<dbReference type="RefSeq" id="WP_009449922.1">
    <property type="nucleotide sequence ID" value="NZ_AMSI01000004.1"/>
</dbReference>
<evidence type="ECO:0000256" key="3">
    <source>
        <dbReference type="ARBA" id="ARBA00022596"/>
    </source>
</evidence>
<dbReference type="OrthoDB" id="9802215at2"/>
<evidence type="ECO:0000313" key="8">
    <source>
        <dbReference type="EMBL" id="EKF43022.1"/>
    </source>
</evidence>
<dbReference type="AlphaFoldDB" id="K2PPM2"/>
<comment type="caution">
    <text evidence="8">The sequence shown here is derived from an EMBL/GenBank/DDBJ whole genome shotgun (WGS) entry which is preliminary data.</text>
</comment>
<sequence length="174" mass="19398">MIRATAHAHADALPGAPYASVTLAHDERHLRRKLLTISTGDEVLVDFPSAVALADGDALVLDDGRLVAIRAAEETLYAVTARDQLHLAKLCWHLGNRHLPAEIREDRILIGRDHVIRDMLLGLGAAIEEIVAPFSPERGAYHGHAHHHHEHGHHEHGHHEHGHHEQGHHRHHHD</sequence>
<evidence type="ECO:0000256" key="4">
    <source>
        <dbReference type="ARBA" id="ARBA00023186"/>
    </source>
</evidence>
<dbReference type="GO" id="GO:0019627">
    <property type="term" value="P:urea metabolic process"/>
    <property type="evidence" value="ECO:0007669"/>
    <property type="project" value="InterPro"/>
</dbReference>
<evidence type="ECO:0000313" key="9">
    <source>
        <dbReference type="Proteomes" id="UP000007374"/>
    </source>
</evidence>
<feature type="domain" description="UreE urease accessory N-terminal" evidence="7">
    <location>
        <begin position="3"/>
        <end position="67"/>
    </location>
</feature>
<dbReference type="Gene3D" id="3.30.70.790">
    <property type="entry name" value="UreE, C-terminal domain"/>
    <property type="match status" value="1"/>
</dbReference>
<dbReference type="InterPro" id="IPR036118">
    <property type="entry name" value="UreE_N_sf"/>
</dbReference>
<evidence type="ECO:0000256" key="1">
    <source>
        <dbReference type="ARBA" id="ARBA00004496"/>
    </source>
</evidence>
<dbReference type="GO" id="GO:0051082">
    <property type="term" value="F:unfolded protein binding"/>
    <property type="evidence" value="ECO:0007669"/>
    <property type="project" value="UniProtKB-UniRule"/>
</dbReference>
<evidence type="ECO:0000259" key="7">
    <source>
        <dbReference type="SMART" id="SM00988"/>
    </source>
</evidence>
<reference evidence="8 9" key="1">
    <citation type="journal article" date="2012" name="J. Bacteriol.">
        <title>Genome Sequence of Nitratireductor indicus Type Strain C115.</title>
        <authorList>
            <person name="Lai Q."/>
            <person name="Li G."/>
            <person name="Yu Z."/>
            <person name="Shao Z."/>
        </authorList>
    </citation>
    <scope>NUCLEOTIDE SEQUENCE [LARGE SCALE GENOMIC DNA]</scope>
    <source>
        <strain evidence="8 9">C115</strain>
    </source>
</reference>